<dbReference type="PANTHER" id="PTHR18902">
    <property type="entry name" value="NUCLEAR MITOTIC APPARATUS PROTEIN 1-RELATED"/>
    <property type="match status" value="1"/>
</dbReference>
<dbReference type="RefSeq" id="XP_013863465.1">
    <property type="nucleotide sequence ID" value="XM_014008011.1"/>
</dbReference>
<dbReference type="GO" id="GO:0008017">
    <property type="term" value="F:microtubule binding"/>
    <property type="evidence" value="ECO:0007669"/>
    <property type="project" value="TreeGrafter"/>
</dbReference>
<feature type="compositionally biased region" description="Polar residues" evidence="6">
    <location>
        <begin position="570"/>
        <end position="587"/>
    </location>
</feature>
<dbReference type="PANTHER" id="PTHR18902:SF24">
    <property type="entry name" value="NUCLEAR MITOTIC APPARATUS PROTEIN 1"/>
    <property type="match status" value="1"/>
</dbReference>
<dbReference type="AlphaFoldDB" id="A0A2I4B6V3"/>
<evidence type="ECO:0000313" key="7">
    <source>
        <dbReference type="Proteomes" id="UP000192220"/>
    </source>
</evidence>
<feature type="region of interest" description="Disordered" evidence="6">
    <location>
        <begin position="570"/>
        <end position="591"/>
    </location>
</feature>
<feature type="coiled-coil region" evidence="5">
    <location>
        <begin position="7"/>
        <end position="349"/>
    </location>
</feature>
<feature type="region of interest" description="Disordered" evidence="6">
    <location>
        <begin position="484"/>
        <end position="521"/>
    </location>
</feature>
<comment type="subcellular location">
    <subcellularLocation>
        <location evidence="1">Cytoplasm</location>
    </subcellularLocation>
</comment>
<dbReference type="OrthoDB" id="2436455at2759"/>
<dbReference type="GO" id="GO:0005876">
    <property type="term" value="C:spindle microtubule"/>
    <property type="evidence" value="ECO:0007669"/>
    <property type="project" value="TreeGrafter"/>
</dbReference>
<sequence>MVFSQEKNSFQTTITTSEEEIRQLKEEIQTAKNQLASLKEESSIHSDTQVKEIKRLQQQLDHTGESLRKAEEKAQTQLALLKQQEQESADQKELLQKQLSASEEEVKNLKMEIQTKEQQMRLFEDQSSKEAEQLHQEIKDLKKQVEGLDSSLKEAEEKLQVKENLFVEQQLQSSKDLEALQRQMGAFEDEVKRLTADISTKDEQLVQLRSETSAHSELLQQEIEALNVQIKTISNSLETAENQVKTKEDLMVKQEEENANQKELLQQQLHESTLQIEELRKHCDVSEDQVKQLKREIRAKEDIFVVEKEMLQAKILQAETDQEVLRKQFEALVTEKERLTHSNQAMEREIRASHKLESALQKELEVLKKESETAGGVEMKQGLEQQLAAKSEAVEHYKAQMEKAVSHYNSKKQLLQKSEEEVKELRQSLEVKEHETNALIMEKKLLKVDLDKVQNNEKKLLSMVASLEAQLAYADQTLRAQNKIQGSESNVTRPGVGTRSQLRKSRSSDSLDQSSLEDSLNVTRKLSAPDISSTPLLRSSQRLAQKRRGFEAESLETLYFTPLNSRQIKRSATSDSELDSAQKTPASSVKRRRMTQVINITMTKKMSGSCEEEDETFHSVTTLSSHQQPSCSRSVRPELSDRPVSTTGAAKDQLVGLPGYRRSTIHSQTTGTFCVGAENEPDGGPEDWLRIAELQSRNKACLPHLKSSYPVEFETGGSTAFMCTDEELRHGDPSDTIRRGSMIPGQLQDSLTSHRQSLMLGQAGVTTRSHRLSLMPGQLPAKRSGSCQQQSLKGKSSSSLSVHQKSPEKKTRVSCFPRPLTPKMRNVSSGPTISPANRRQSMMFTIDNTPKSNNNLKKKLNKLRGSSCKSPATRSGSYKSPQSAKKKSAKSPGLTASARKMMRRIKI</sequence>
<feature type="region of interest" description="Disordered" evidence="6">
    <location>
        <begin position="619"/>
        <end position="655"/>
    </location>
</feature>
<feature type="compositionally biased region" description="Polar residues" evidence="6">
    <location>
        <begin position="619"/>
        <end position="633"/>
    </location>
</feature>
<dbReference type="GO" id="GO:0005813">
    <property type="term" value="C:centrosome"/>
    <property type="evidence" value="ECO:0007669"/>
    <property type="project" value="TreeGrafter"/>
</dbReference>
<gene>
    <name evidence="8" type="primary">numa1</name>
</gene>
<evidence type="ECO:0000313" key="8">
    <source>
        <dbReference type="RefSeq" id="XP_013863465.1"/>
    </source>
</evidence>
<evidence type="ECO:0000256" key="2">
    <source>
        <dbReference type="ARBA" id="ARBA00022490"/>
    </source>
</evidence>
<evidence type="ECO:0000256" key="4">
    <source>
        <dbReference type="ARBA" id="ARBA00023054"/>
    </source>
</evidence>
<dbReference type="GO" id="GO:0000922">
    <property type="term" value="C:spindle pole"/>
    <property type="evidence" value="ECO:0007669"/>
    <property type="project" value="TreeGrafter"/>
</dbReference>
<dbReference type="GeneID" id="106517261"/>
<feature type="compositionally biased region" description="Low complexity" evidence="6">
    <location>
        <begin position="508"/>
        <end position="520"/>
    </location>
</feature>
<reference evidence="8" key="1">
    <citation type="submission" date="2025-08" db="UniProtKB">
        <authorList>
            <consortium name="RefSeq"/>
        </authorList>
    </citation>
    <scope>IDENTIFICATION</scope>
</reference>
<proteinExistence type="predicted"/>
<feature type="compositionally biased region" description="Low complexity" evidence="6">
    <location>
        <begin position="784"/>
        <end position="801"/>
    </location>
</feature>
<evidence type="ECO:0000256" key="5">
    <source>
        <dbReference type="SAM" id="Coils"/>
    </source>
</evidence>
<dbReference type="CTD" id="4926"/>
<feature type="compositionally biased region" description="Polar residues" evidence="6">
    <location>
        <begin position="826"/>
        <end position="852"/>
    </location>
</feature>
<dbReference type="GO" id="GO:0000132">
    <property type="term" value="P:establishment of mitotic spindle orientation"/>
    <property type="evidence" value="ECO:0007669"/>
    <property type="project" value="TreeGrafter"/>
</dbReference>
<evidence type="ECO:0000256" key="3">
    <source>
        <dbReference type="ARBA" id="ARBA00022553"/>
    </source>
</evidence>
<organism evidence="7 8">
    <name type="scientific">Austrofundulus limnaeus</name>
    <name type="common">Annual killifish</name>
    <dbReference type="NCBI Taxonomy" id="52670"/>
    <lineage>
        <taxon>Eukaryota</taxon>
        <taxon>Metazoa</taxon>
        <taxon>Chordata</taxon>
        <taxon>Craniata</taxon>
        <taxon>Vertebrata</taxon>
        <taxon>Euteleostomi</taxon>
        <taxon>Actinopterygii</taxon>
        <taxon>Neopterygii</taxon>
        <taxon>Teleostei</taxon>
        <taxon>Neoteleostei</taxon>
        <taxon>Acanthomorphata</taxon>
        <taxon>Ovalentaria</taxon>
        <taxon>Atherinomorphae</taxon>
        <taxon>Cyprinodontiformes</taxon>
        <taxon>Rivulidae</taxon>
        <taxon>Austrofundulus</taxon>
    </lineage>
</organism>
<protein>
    <submittedName>
        <fullName evidence="8">Nuclear mitotic apparatus protein 1 isoform X2</fullName>
    </submittedName>
</protein>
<evidence type="ECO:0000256" key="1">
    <source>
        <dbReference type="ARBA" id="ARBA00004496"/>
    </source>
</evidence>
<name>A0A2I4B6V3_AUSLI</name>
<feature type="compositionally biased region" description="Polar residues" evidence="6">
    <location>
        <begin position="867"/>
        <end position="876"/>
    </location>
</feature>
<accession>A0A2I4B6V3</accession>
<keyword evidence="4 5" id="KW-0175">Coiled coil</keyword>
<keyword evidence="3" id="KW-0597">Phosphoprotein</keyword>
<dbReference type="InterPro" id="IPR051841">
    <property type="entry name" value="MT-Golgi_org_protein"/>
</dbReference>
<dbReference type="Proteomes" id="UP000192220">
    <property type="component" value="Unplaced"/>
</dbReference>
<keyword evidence="2" id="KW-0963">Cytoplasm</keyword>
<feature type="region of interest" description="Disordered" evidence="6">
    <location>
        <begin position="776"/>
        <end position="907"/>
    </location>
</feature>
<feature type="coiled-coil region" evidence="5">
    <location>
        <begin position="380"/>
        <end position="470"/>
    </location>
</feature>
<evidence type="ECO:0000256" key="6">
    <source>
        <dbReference type="SAM" id="MobiDB-lite"/>
    </source>
</evidence>
<keyword evidence="7" id="KW-1185">Reference proteome</keyword>
<dbReference type="GO" id="GO:0005737">
    <property type="term" value="C:cytoplasm"/>
    <property type="evidence" value="ECO:0007669"/>
    <property type="project" value="UniProtKB-SubCell"/>
</dbReference>